<reference evidence="2" key="3">
    <citation type="submission" date="2020-04" db="EMBL/GenBank/DDBJ databases">
        <authorList>
            <person name="Brown S."/>
        </authorList>
    </citation>
    <scope>NUCLEOTIDE SEQUENCE</scope>
    <source>
        <strain evidence="2">DJ015</strain>
    </source>
</reference>
<dbReference type="EMBL" id="JABTDW010000001">
    <property type="protein sequence ID" value="NSB16388.1"/>
    <property type="molecule type" value="Genomic_DNA"/>
</dbReference>
<dbReference type="InterPro" id="IPR003772">
    <property type="entry name" value="YceD"/>
</dbReference>
<name>A0A0B5Q6S2_CLOBE</name>
<dbReference type="AlphaFoldDB" id="A0A0B5Q6S2"/>
<dbReference type="STRING" id="1520.LF65_01291"/>
<dbReference type="Proteomes" id="UP000631418">
    <property type="component" value="Unassembled WGS sequence"/>
</dbReference>
<dbReference type="EMBL" id="JABAGV010000045">
    <property type="protein sequence ID" value="MBC2476176.1"/>
    <property type="molecule type" value="Genomic_DNA"/>
</dbReference>
<reference evidence="1" key="2">
    <citation type="submission" date="2016-02" db="EMBL/GenBank/DDBJ databases">
        <title>Genome sequence of Clostridium beijerinckii strain 59B.</title>
        <authorList>
            <person name="Little G.T."/>
            <person name="Minton N.P."/>
        </authorList>
    </citation>
    <scope>NUCLEOTIDE SEQUENCE</scope>
    <source>
        <strain evidence="1">NCIMB 14988</strain>
    </source>
</reference>
<dbReference type="EMBL" id="CP010086">
    <property type="protein sequence ID" value="AJG97904.1"/>
    <property type="molecule type" value="Genomic_DNA"/>
</dbReference>
<accession>A0A0B5Q6S2</accession>
<dbReference type="Proteomes" id="UP000031866">
    <property type="component" value="Chromosome"/>
</dbReference>
<organism evidence="1 6">
    <name type="scientific">Clostridium beijerinckii</name>
    <name type="common">Clostridium MP</name>
    <dbReference type="NCBI Taxonomy" id="1520"/>
    <lineage>
        <taxon>Bacteria</taxon>
        <taxon>Bacillati</taxon>
        <taxon>Bacillota</taxon>
        <taxon>Clostridia</taxon>
        <taxon>Eubacteriales</taxon>
        <taxon>Clostridiaceae</taxon>
        <taxon>Clostridium</taxon>
    </lineage>
</organism>
<dbReference type="OMA" id="EPGHHHE"/>
<dbReference type="OrthoDB" id="9790372at2"/>
<gene>
    <name evidence="5" type="ORF">BCD95_004647</name>
    <name evidence="4" type="ORF">DFH45_000801</name>
    <name evidence="2" type="ORF">HGI39_16000</name>
    <name evidence="3" type="ORF">IS491_24495</name>
    <name evidence="1" type="ORF">LF65_01291</name>
</gene>
<evidence type="ECO:0000313" key="2">
    <source>
        <dbReference type="EMBL" id="MBC2476176.1"/>
    </source>
</evidence>
<dbReference type="EMBL" id="JADOEF010000003">
    <property type="protein sequence ID" value="MBF7811755.1"/>
    <property type="molecule type" value="Genomic_DNA"/>
</dbReference>
<evidence type="ECO:0000313" key="5">
    <source>
        <dbReference type="EMBL" id="NSB16388.1"/>
    </source>
</evidence>
<dbReference type="RefSeq" id="WP_011968505.1">
    <property type="nucleotide sequence ID" value="NZ_BKAK01000087.1"/>
</dbReference>
<evidence type="ECO:0000313" key="1">
    <source>
        <dbReference type="EMBL" id="AJG97904.1"/>
    </source>
</evidence>
<reference evidence="3" key="5">
    <citation type="submission" date="2020-11" db="EMBL/GenBank/DDBJ databases">
        <authorList>
            <person name="Thieme N."/>
            <person name="Liebl W."/>
            <person name="Zverlov V."/>
        </authorList>
    </citation>
    <scope>NUCLEOTIDE SEQUENCE</scope>
    <source>
        <strain evidence="3">NT08</strain>
    </source>
</reference>
<dbReference type="EMBL" id="JABSXK010000001">
    <property type="protein sequence ID" value="NRV07838.1"/>
    <property type="molecule type" value="Genomic_DNA"/>
</dbReference>
<reference evidence="4" key="4">
    <citation type="submission" date="2020-05" db="EMBL/GenBank/DDBJ databases">
        <title>Genomic insights into acetone-butanol-ethanol (ABE) fermentation by sequencing solventogenic clostridia strains.</title>
        <authorList>
            <person name="Brown S."/>
        </authorList>
    </citation>
    <scope>NUCLEOTIDE SEQUENCE</scope>
    <source>
        <strain evidence="5">DJ123</strain>
        <strain evidence="4">DJ126</strain>
    </source>
</reference>
<evidence type="ECO:0000313" key="3">
    <source>
        <dbReference type="EMBL" id="MBF7811755.1"/>
    </source>
</evidence>
<dbReference type="Proteomes" id="UP000821656">
    <property type="component" value="Unassembled WGS sequence"/>
</dbReference>
<evidence type="ECO:0000313" key="6">
    <source>
        <dbReference type="Proteomes" id="UP000031866"/>
    </source>
</evidence>
<sequence>MKVQISDIISGKDRSKKIDYIFDAPQFDFEGDIIKPIKPFEVVGNILSDGDILILNAKIKTDLEMICSRCLDTFIYPIDIDIEERFTTNRDSGDDEAIVVMDDVLDITEIVESSIISTLPIKRVCKNDCKGLCQECGCNLNHNSCSCQKEDVDIRFEALKGLFDNKEV</sequence>
<dbReference type="GeneID" id="66344154"/>
<dbReference type="KEGG" id="cbei:LF65_01291"/>
<protein>
    <submittedName>
        <fullName evidence="2">DUF177 domain-containing protein</fullName>
    </submittedName>
    <submittedName>
        <fullName evidence="1">Metal-binding protein</fullName>
    </submittedName>
</protein>
<proteinExistence type="predicted"/>
<dbReference type="Proteomes" id="UP001194098">
    <property type="component" value="Unassembled WGS sequence"/>
</dbReference>
<dbReference type="Proteomes" id="UP000822184">
    <property type="component" value="Unassembled WGS sequence"/>
</dbReference>
<reference evidence="2" key="6">
    <citation type="journal article" date="2022" name="Nat. Biotechnol.">
        <title>Carbon-negative production of acetone and isopropanol by gas fermentation at industrial pilot scale.</title>
        <authorList>
            <person name="Liew F.E."/>
            <person name="Nogle R."/>
            <person name="Abdalla T."/>
            <person name="Rasor B.J."/>
            <person name="Canter C."/>
            <person name="Jensen R.O."/>
            <person name="Wang L."/>
            <person name="Strutz J."/>
            <person name="Chirania P."/>
            <person name="De Tissera S."/>
            <person name="Mueller A.P."/>
            <person name="Ruan Z."/>
            <person name="Gao A."/>
            <person name="Tran L."/>
            <person name="Engle N.L."/>
            <person name="Bromley J.C."/>
            <person name="Daniell J."/>
            <person name="Conrado R."/>
            <person name="Tschaplinski T.J."/>
            <person name="Giannone R.J."/>
            <person name="Hettich R.L."/>
            <person name="Karim A.S."/>
            <person name="Simpson S.D."/>
            <person name="Brown S.D."/>
            <person name="Leang C."/>
            <person name="Jewett M.C."/>
            <person name="Kopke M."/>
        </authorList>
    </citation>
    <scope>NUCLEOTIDE SEQUENCE</scope>
    <source>
        <strain evidence="2">DJ015</strain>
    </source>
</reference>
<dbReference type="Pfam" id="PF02620">
    <property type="entry name" value="YceD"/>
    <property type="match status" value="1"/>
</dbReference>
<evidence type="ECO:0000313" key="4">
    <source>
        <dbReference type="EMBL" id="NRV07838.1"/>
    </source>
</evidence>
<reference evidence="6" key="1">
    <citation type="submission" date="2014-12" db="EMBL/GenBank/DDBJ databases">
        <title>Genome sequence of Clostridium beijerinckii strain 59B.</title>
        <authorList>
            <person name="Little G.T."/>
            <person name="Minton N.P."/>
        </authorList>
    </citation>
    <scope>NUCLEOTIDE SEQUENCE [LARGE SCALE GENOMIC DNA]</scope>
    <source>
        <strain evidence="6">59B</strain>
    </source>
</reference>